<dbReference type="InterPro" id="IPR012349">
    <property type="entry name" value="Split_barrel_FMN-bd"/>
</dbReference>
<dbReference type="GO" id="GO:0016491">
    <property type="term" value="F:oxidoreductase activity"/>
    <property type="evidence" value="ECO:0007669"/>
    <property type="project" value="InterPro"/>
</dbReference>
<accession>A0A9X2YVK9</accession>
<dbReference type="AlphaFoldDB" id="A0A9X2YVK9"/>
<evidence type="ECO:0000256" key="2">
    <source>
        <dbReference type="ARBA" id="ARBA00049106"/>
    </source>
</evidence>
<comment type="catalytic activity">
    <reaction evidence="2">
        <text>oxidized coenzyme F420-(gamma-L-Glu)(n) + a quinol + H(+) = reduced coenzyme F420-(gamma-L-Glu)(n) + a quinone</text>
        <dbReference type="Rhea" id="RHEA:39663"/>
        <dbReference type="Rhea" id="RHEA-COMP:12939"/>
        <dbReference type="Rhea" id="RHEA-COMP:14378"/>
        <dbReference type="ChEBI" id="CHEBI:15378"/>
        <dbReference type="ChEBI" id="CHEBI:24646"/>
        <dbReference type="ChEBI" id="CHEBI:132124"/>
        <dbReference type="ChEBI" id="CHEBI:133980"/>
        <dbReference type="ChEBI" id="CHEBI:139511"/>
    </reaction>
</comment>
<keyword evidence="4" id="KW-1185">Reference proteome</keyword>
<gene>
    <name evidence="3" type="ORF">H7I41_29475</name>
</gene>
<dbReference type="Pfam" id="PF04075">
    <property type="entry name" value="F420H2_quin_red"/>
    <property type="match status" value="1"/>
</dbReference>
<dbReference type="GO" id="GO:0005886">
    <property type="term" value="C:plasma membrane"/>
    <property type="evidence" value="ECO:0007669"/>
    <property type="project" value="TreeGrafter"/>
</dbReference>
<dbReference type="InterPro" id="IPR004378">
    <property type="entry name" value="F420H2_quin_Rdtase"/>
</dbReference>
<dbReference type="PANTHER" id="PTHR39428:SF1">
    <property type="entry name" value="F420H(2)-DEPENDENT QUINONE REDUCTASE RV1261C"/>
    <property type="match status" value="1"/>
</dbReference>
<dbReference type="Proteomes" id="UP001140293">
    <property type="component" value="Unassembled WGS sequence"/>
</dbReference>
<protein>
    <submittedName>
        <fullName evidence="3">Nitroreductase family deazaflavin-dependent oxidoreductase</fullName>
    </submittedName>
</protein>
<sequence length="151" mass="16884">MGMPWWEKNIGYRLLLLHDKLYKATNGRVGHTIPGGPSNLLLHTIGAKTGRQRANTLSYARDGDDYLVVASMGGEPRAPGWYHNLKANPDVEINVGPKRIPATARAVFPDDPEFARLWPIVNNMKGNKDRYIGYQKRTSRPIPVIVLTPRG</sequence>
<dbReference type="PANTHER" id="PTHR39428">
    <property type="entry name" value="F420H(2)-DEPENDENT QUINONE REDUCTASE RV1261C"/>
    <property type="match status" value="1"/>
</dbReference>
<dbReference type="NCBIfam" id="TIGR00026">
    <property type="entry name" value="hi_GC_TIGR00026"/>
    <property type="match status" value="1"/>
</dbReference>
<dbReference type="SUPFAM" id="SSF50475">
    <property type="entry name" value="FMN-binding split barrel"/>
    <property type="match status" value="1"/>
</dbReference>
<reference evidence="3" key="2">
    <citation type="journal article" date="2022" name="BMC Genomics">
        <title>Comparative genome analysis of mycobacteria focusing on tRNA and non-coding RNA.</title>
        <authorList>
            <person name="Behra P.R.K."/>
            <person name="Pettersson B.M.F."/>
            <person name="Ramesh M."/>
            <person name="Das S."/>
            <person name="Dasgupta S."/>
            <person name="Kirsebom L.A."/>
        </authorList>
    </citation>
    <scope>NUCLEOTIDE SEQUENCE</scope>
    <source>
        <strain evidence="3">DSM 44615</strain>
    </source>
</reference>
<dbReference type="GO" id="GO:0070967">
    <property type="term" value="F:coenzyme F420 binding"/>
    <property type="evidence" value="ECO:0007669"/>
    <property type="project" value="TreeGrafter"/>
</dbReference>
<proteinExistence type="inferred from homology"/>
<dbReference type="EMBL" id="JACKSJ010000270">
    <property type="protein sequence ID" value="MCV7174055.1"/>
    <property type="molecule type" value="Genomic_DNA"/>
</dbReference>
<evidence type="ECO:0000256" key="1">
    <source>
        <dbReference type="ARBA" id="ARBA00008710"/>
    </source>
</evidence>
<reference evidence="3" key="1">
    <citation type="submission" date="2020-07" db="EMBL/GenBank/DDBJ databases">
        <authorList>
            <person name="Pettersson B.M.F."/>
            <person name="Behra P.R.K."/>
            <person name="Ramesh M."/>
            <person name="Das S."/>
            <person name="Dasgupta S."/>
            <person name="Kirsebom L.A."/>
        </authorList>
    </citation>
    <scope>NUCLEOTIDE SEQUENCE</scope>
    <source>
        <strain evidence="3">DSM 44615</strain>
    </source>
</reference>
<evidence type="ECO:0000313" key="3">
    <source>
        <dbReference type="EMBL" id="MCV7174055.1"/>
    </source>
</evidence>
<comment type="caution">
    <text evidence="3">The sequence shown here is derived from an EMBL/GenBank/DDBJ whole genome shotgun (WGS) entry which is preliminary data.</text>
</comment>
<comment type="similarity">
    <text evidence="1">Belongs to the F420H(2)-dependent quinone reductase family.</text>
</comment>
<organism evidence="3 4">
    <name type="scientific">[Mycobacterium] manitobense</name>
    <dbReference type="NCBI Taxonomy" id="190147"/>
    <lineage>
        <taxon>Bacteria</taxon>
        <taxon>Bacillati</taxon>
        <taxon>Actinomycetota</taxon>
        <taxon>Actinomycetes</taxon>
        <taxon>Mycobacteriales</taxon>
        <taxon>Mycobacteriaceae</taxon>
        <taxon>Mycolicibacterium</taxon>
    </lineage>
</organism>
<dbReference type="Gene3D" id="2.30.110.10">
    <property type="entry name" value="Electron Transport, Fmn-binding Protein, Chain A"/>
    <property type="match status" value="1"/>
</dbReference>
<name>A0A9X2YVK9_9MYCO</name>
<evidence type="ECO:0000313" key="4">
    <source>
        <dbReference type="Proteomes" id="UP001140293"/>
    </source>
</evidence>